<name>A0AA35VEH8_LACSI</name>
<feature type="region of interest" description="Disordered" evidence="1">
    <location>
        <begin position="30"/>
        <end position="52"/>
    </location>
</feature>
<dbReference type="Proteomes" id="UP001177003">
    <property type="component" value="Chromosome 0"/>
</dbReference>
<evidence type="ECO:0000256" key="1">
    <source>
        <dbReference type="SAM" id="MobiDB-lite"/>
    </source>
</evidence>
<evidence type="ECO:0000313" key="3">
    <source>
        <dbReference type="Proteomes" id="UP001177003"/>
    </source>
</evidence>
<proteinExistence type="predicted"/>
<dbReference type="EMBL" id="OX465086">
    <property type="protein sequence ID" value="CAI9259332.1"/>
    <property type="molecule type" value="Genomic_DNA"/>
</dbReference>
<accession>A0AA35VEH8</accession>
<protein>
    <submittedName>
        <fullName evidence="2">Uncharacterized protein</fullName>
    </submittedName>
</protein>
<organism evidence="2 3">
    <name type="scientific">Lactuca saligna</name>
    <name type="common">Willowleaf lettuce</name>
    <dbReference type="NCBI Taxonomy" id="75948"/>
    <lineage>
        <taxon>Eukaryota</taxon>
        <taxon>Viridiplantae</taxon>
        <taxon>Streptophyta</taxon>
        <taxon>Embryophyta</taxon>
        <taxon>Tracheophyta</taxon>
        <taxon>Spermatophyta</taxon>
        <taxon>Magnoliopsida</taxon>
        <taxon>eudicotyledons</taxon>
        <taxon>Gunneridae</taxon>
        <taxon>Pentapetalae</taxon>
        <taxon>asterids</taxon>
        <taxon>campanulids</taxon>
        <taxon>Asterales</taxon>
        <taxon>Asteraceae</taxon>
        <taxon>Cichorioideae</taxon>
        <taxon>Cichorieae</taxon>
        <taxon>Lactucinae</taxon>
        <taxon>Lactuca</taxon>
    </lineage>
</organism>
<sequence>MITLDFAGKEIGRNREVDWSEKKRTTTVWSEKKRRGLRSTSVNHNHSLLSDQNNSSKLLRSNLILAGLVES</sequence>
<keyword evidence="3" id="KW-1185">Reference proteome</keyword>
<evidence type="ECO:0000313" key="2">
    <source>
        <dbReference type="EMBL" id="CAI9259332.1"/>
    </source>
</evidence>
<gene>
    <name evidence="2" type="ORF">LSALG_LOCUS230</name>
</gene>
<feature type="compositionally biased region" description="Polar residues" evidence="1">
    <location>
        <begin position="38"/>
        <end position="52"/>
    </location>
</feature>
<reference evidence="2" key="1">
    <citation type="submission" date="2023-04" db="EMBL/GenBank/DDBJ databases">
        <authorList>
            <person name="Vijverberg K."/>
            <person name="Xiong W."/>
            <person name="Schranz E."/>
        </authorList>
    </citation>
    <scope>NUCLEOTIDE SEQUENCE</scope>
</reference>
<dbReference type="AlphaFoldDB" id="A0AA35VEH8"/>